<sequence length="182" mass="20792">MYTFHFPRGECTITLEDVHLQLWLPVEESVVTGSIQSADWGAVCGDILGATSEMIYGGRIEMAWIRKNFVRIVEDSTKRSVRTQLEVRRVGDIIPRDVSGNATRKNQNWWLPFTTTIMSLVLVSIFTSSSELPTPYKNPTIREVIPEEFFVNPNAWHAKVSLVVYATVQMHKTDKVLRQFGF</sequence>
<comment type="caution">
    <text evidence="1">The sequence shown here is derived from an EMBL/GenBank/DDBJ whole genome shotgun (WGS) entry which is preliminary data.</text>
</comment>
<evidence type="ECO:0000313" key="2">
    <source>
        <dbReference type="Proteomes" id="UP000593568"/>
    </source>
</evidence>
<dbReference type="PANTHER" id="PTHR46033">
    <property type="entry name" value="PROTEIN MAIN-LIKE 2"/>
    <property type="match status" value="1"/>
</dbReference>
<dbReference type="EMBL" id="JABEZW010000004">
    <property type="protein sequence ID" value="MBA0763781.1"/>
    <property type="molecule type" value="Genomic_DNA"/>
</dbReference>
<dbReference type="PANTHER" id="PTHR46033:SF8">
    <property type="entry name" value="PROTEIN MAINTENANCE OF MERISTEMS-LIKE"/>
    <property type="match status" value="1"/>
</dbReference>
<gene>
    <name evidence="1" type="ORF">Gotri_013190</name>
</gene>
<name>A0A7J9DSW0_9ROSI</name>
<evidence type="ECO:0008006" key="3">
    <source>
        <dbReference type="Google" id="ProtNLM"/>
    </source>
</evidence>
<accession>A0A7J9DSW0</accession>
<dbReference type="InterPro" id="IPR044824">
    <property type="entry name" value="MAIN-like"/>
</dbReference>
<dbReference type="AlphaFoldDB" id="A0A7J9DSW0"/>
<evidence type="ECO:0000313" key="1">
    <source>
        <dbReference type="EMBL" id="MBA0763781.1"/>
    </source>
</evidence>
<organism evidence="1 2">
    <name type="scientific">Gossypium trilobum</name>
    <dbReference type="NCBI Taxonomy" id="34281"/>
    <lineage>
        <taxon>Eukaryota</taxon>
        <taxon>Viridiplantae</taxon>
        <taxon>Streptophyta</taxon>
        <taxon>Embryophyta</taxon>
        <taxon>Tracheophyta</taxon>
        <taxon>Spermatophyta</taxon>
        <taxon>Magnoliopsida</taxon>
        <taxon>eudicotyledons</taxon>
        <taxon>Gunneridae</taxon>
        <taxon>Pentapetalae</taxon>
        <taxon>rosids</taxon>
        <taxon>malvids</taxon>
        <taxon>Malvales</taxon>
        <taxon>Malvaceae</taxon>
        <taxon>Malvoideae</taxon>
        <taxon>Gossypium</taxon>
    </lineage>
</organism>
<reference evidence="1 2" key="1">
    <citation type="journal article" date="2019" name="Genome Biol. Evol.">
        <title>Insights into the evolution of the New World diploid cottons (Gossypium, subgenus Houzingenia) based on genome sequencing.</title>
        <authorList>
            <person name="Grover C.E."/>
            <person name="Arick M.A. 2nd"/>
            <person name="Thrash A."/>
            <person name="Conover J.L."/>
            <person name="Sanders W.S."/>
            <person name="Peterson D.G."/>
            <person name="Frelichowski J.E."/>
            <person name="Scheffler J.A."/>
            <person name="Scheffler B.E."/>
            <person name="Wendel J.F."/>
        </authorList>
    </citation>
    <scope>NUCLEOTIDE SEQUENCE [LARGE SCALE GENOMIC DNA]</scope>
    <source>
        <strain evidence="1">8</strain>
        <tissue evidence="1">Leaf</tissue>
    </source>
</reference>
<keyword evidence="2" id="KW-1185">Reference proteome</keyword>
<proteinExistence type="predicted"/>
<dbReference type="GO" id="GO:0010073">
    <property type="term" value="P:meristem maintenance"/>
    <property type="evidence" value="ECO:0007669"/>
    <property type="project" value="InterPro"/>
</dbReference>
<protein>
    <recommendedName>
        <fullName evidence="3">Aminotransferase-like plant mobile domain-containing protein</fullName>
    </recommendedName>
</protein>
<dbReference type="Proteomes" id="UP000593568">
    <property type="component" value="Unassembled WGS sequence"/>
</dbReference>